<sequence>MEKFIALIRGINVGGNKIVKMQDLRTMLQSLGFQNVKTYIQSGNVVFDGRDGGGETLGGAIEQGISETFGFDASVIIRTAKELEAAIANNPFELTGAEEFKRLYVSFLAGELTDEALERLRPYEDGEDKLRVVGKEMYILYKTKVSDSPLFKVPLEKIMGVSATSRNWNTVNKLAAMVREQ</sequence>
<dbReference type="eggNOG" id="COG3797">
    <property type="taxonomic scope" value="Bacteria"/>
</dbReference>
<evidence type="ECO:0008006" key="3">
    <source>
        <dbReference type="Google" id="ProtNLM"/>
    </source>
</evidence>
<gene>
    <name evidence="1" type="ORF">PDUR_02890</name>
</gene>
<dbReference type="RefSeq" id="WP_052409961.1">
    <property type="nucleotide sequence ID" value="NZ_CP009288.1"/>
</dbReference>
<reference evidence="1 2" key="1">
    <citation type="submission" date="2014-08" db="EMBL/GenBank/DDBJ databases">
        <title>Comparative genomics of the Paenibacillus odorifer group.</title>
        <authorList>
            <person name="den Bakker H.C."/>
            <person name="Tsai Y.-C."/>
            <person name="Martin N."/>
            <person name="Korlach J."/>
            <person name="Wiedmann M."/>
        </authorList>
    </citation>
    <scope>NUCLEOTIDE SEQUENCE [LARGE SCALE GENOMIC DNA]</scope>
    <source>
        <strain evidence="1 2">DSM 1735</strain>
    </source>
</reference>
<dbReference type="Gene3D" id="3.30.70.1280">
    <property type="entry name" value="SP0830-like domains"/>
    <property type="match status" value="1"/>
</dbReference>
<evidence type="ECO:0000313" key="2">
    <source>
        <dbReference type="Proteomes" id="UP000029409"/>
    </source>
</evidence>
<organism evidence="1 2">
    <name type="scientific">Paenibacillus durus</name>
    <name type="common">Paenibacillus azotofixans</name>
    <dbReference type="NCBI Taxonomy" id="44251"/>
    <lineage>
        <taxon>Bacteria</taxon>
        <taxon>Bacillati</taxon>
        <taxon>Bacillota</taxon>
        <taxon>Bacilli</taxon>
        <taxon>Bacillales</taxon>
        <taxon>Paenibacillaceae</taxon>
        <taxon>Paenibacillus</taxon>
    </lineage>
</organism>
<dbReference type="PIRSF" id="PIRSF008502">
    <property type="entry name" value="UCP008502"/>
    <property type="match status" value="1"/>
</dbReference>
<dbReference type="Proteomes" id="UP000029409">
    <property type="component" value="Chromosome"/>
</dbReference>
<proteinExistence type="predicted"/>
<dbReference type="OrthoDB" id="9806494at2"/>
<dbReference type="PANTHER" id="PTHR36439:SF1">
    <property type="entry name" value="DUF1697 DOMAIN-CONTAINING PROTEIN"/>
    <property type="match status" value="1"/>
</dbReference>
<dbReference type="InterPro" id="IPR012545">
    <property type="entry name" value="DUF1697"/>
</dbReference>
<dbReference type="SUPFAM" id="SSF160379">
    <property type="entry name" value="SP0830-like"/>
    <property type="match status" value="1"/>
</dbReference>
<accession>A0A089HL03</accession>
<dbReference type="EMBL" id="CP009288">
    <property type="protein sequence ID" value="AIQ11068.1"/>
    <property type="molecule type" value="Genomic_DNA"/>
</dbReference>
<name>A0A089HL03_PAEDU</name>
<dbReference type="KEGG" id="pdu:PDUR_02890"/>
<keyword evidence="2" id="KW-1185">Reference proteome</keyword>
<dbReference type="PANTHER" id="PTHR36439">
    <property type="entry name" value="BLL4334 PROTEIN"/>
    <property type="match status" value="1"/>
</dbReference>
<dbReference type="AlphaFoldDB" id="A0A089HL03"/>
<evidence type="ECO:0000313" key="1">
    <source>
        <dbReference type="EMBL" id="AIQ11068.1"/>
    </source>
</evidence>
<protein>
    <recommendedName>
        <fullName evidence="3">Cytoplasmic protein</fullName>
    </recommendedName>
</protein>
<dbReference type="Pfam" id="PF08002">
    <property type="entry name" value="DUF1697"/>
    <property type="match status" value="1"/>
</dbReference>